<dbReference type="OrthoDB" id="770429at2"/>
<reference evidence="1 2" key="1">
    <citation type="submission" date="2016-04" db="EMBL/GenBank/DDBJ databases">
        <title>Complete Genome Sequence of Chryseobacterium sp. IHBB 10212.</title>
        <authorList>
            <person name="Pal M."/>
            <person name="Swarnkar M.K."/>
            <person name="Kaushal K."/>
            <person name="Chhibber S."/>
            <person name="Singh A.K."/>
            <person name="Gulati A."/>
        </authorList>
    </citation>
    <scope>NUCLEOTIDE SEQUENCE [LARGE SCALE GENOMIC DNA]</scope>
    <source>
        <strain evidence="1 2">IHBB 10212</strain>
    </source>
</reference>
<organism evidence="1 2">
    <name type="scientific">Chryseobacterium glaciei</name>
    <dbReference type="NCBI Taxonomy" id="1685010"/>
    <lineage>
        <taxon>Bacteria</taxon>
        <taxon>Pseudomonadati</taxon>
        <taxon>Bacteroidota</taxon>
        <taxon>Flavobacteriia</taxon>
        <taxon>Flavobacteriales</taxon>
        <taxon>Weeksellaceae</taxon>
        <taxon>Chryseobacterium group</taxon>
        <taxon>Chryseobacterium</taxon>
    </lineage>
</organism>
<dbReference type="AlphaFoldDB" id="A0A172XTE1"/>
<name>A0A172XTE1_9FLAO</name>
<evidence type="ECO:0000313" key="1">
    <source>
        <dbReference type="EMBL" id="ANF50287.1"/>
    </source>
</evidence>
<gene>
    <name evidence="1" type="ORF">A0O34_07050</name>
</gene>
<sequence>MSNLADKTEYRAISIISKMVKDFERLHYLNMTKNDDADACKARNLLEGIIQSNGYKLNYKRIGNRPLLKNQDDGSRK</sequence>
<dbReference type="EMBL" id="CP015199">
    <property type="protein sequence ID" value="ANF50287.1"/>
    <property type="molecule type" value="Genomic_DNA"/>
</dbReference>
<evidence type="ECO:0000313" key="2">
    <source>
        <dbReference type="Proteomes" id="UP000077824"/>
    </source>
</evidence>
<dbReference type="STRING" id="1685010.A0O34_07050"/>
<proteinExistence type="predicted"/>
<dbReference type="Proteomes" id="UP000077824">
    <property type="component" value="Chromosome"/>
</dbReference>
<dbReference type="RefSeq" id="WP_066753013.1">
    <property type="nucleotide sequence ID" value="NZ_CP015199.1"/>
</dbReference>
<accession>A0A172XTE1</accession>
<keyword evidence="2" id="KW-1185">Reference proteome</keyword>
<dbReference type="KEGG" id="chh:A0O34_07050"/>
<protein>
    <submittedName>
        <fullName evidence="1">Uncharacterized protein</fullName>
    </submittedName>
</protein>